<feature type="transmembrane region" description="Helical" evidence="1">
    <location>
        <begin position="293"/>
        <end position="313"/>
    </location>
</feature>
<keyword evidence="1" id="KW-0472">Membrane</keyword>
<feature type="transmembrane region" description="Helical" evidence="1">
    <location>
        <begin position="425"/>
        <end position="444"/>
    </location>
</feature>
<proteinExistence type="predicted"/>
<feature type="transmembrane region" description="Helical" evidence="1">
    <location>
        <begin position="402"/>
        <end position="418"/>
    </location>
</feature>
<feature type="transmembrane region" description="Helical" evidence="1">
    <location>
        <begin position="35"/>
        <end position="53"/>
    </location>
</feature>
<evidence type="ECO:0000256" key="1">
    <source>
        <dbReference type="SAM" id="Phobius"/>
    </source>
</evidence>
<organism evidence="2 3">
    <name type="scientific">Longispora fulva</name>
    <dbReference type="NCBI Taxonomy" id="619741"/>
    <lineage>
        <taxon>Bacteria</taxon>
        <taxon>Bacillati</taxon>
        <taxon>Actinomycetota</taxon>
        <taxon>Actinomycetes</taxon>
        <taxon>Micromonosporales</taxon>
        <taxon>Micromonosporaceae</taxon>
        <taxon>Longispora</taxon>
    </lineage>
</organism>
<feature type="transmembrane region" description="Helical" evidence="1">
    <location>
        <begin position="450"/>
        <end position="469"/>
    </location>
</feature>
<dbReference type="Proteomes" id="UP000622552">
    <property type="component" value="Unassembled WGS sequence"/>
</dbReference>
<dbReference type="AlphaFoldDB" id="A0A8J7GJY5"/>
<name>A0A8J7GJY5_9ACTN</name>
<feature type="transmembrane region" description="Helical" evidence="1">
    <location>
        <begin position="65"/>
        <end position="82"/>
    </location>
</feature>
<keyword evidence="3" id="KW-1185">Reference proteome</keyword>
<reference evidence="2" key="1">
    <citation type="submission" date="2020-11" db="EMBL/GenBank/DDBJ databases">
        <title>Sequencing the genomes of 1000 actinobacteria strains.</title>
        <authorList>
            <person name="Klenk H.-P."/>
        </authorList>
    </citation>
    <scope>NUCLEOTIDE SEQUENCE</scope>
    <source>
        <strain evidence="2">DSM 45356</strain>
    </source>
</reference>
<evidence type="ECO:0000313" key="2">
    <source>
        <dbReference type="EMBL" id="MBG6139541.1"/>
    </source>
</evidence>
<keyword evidence="1" id="KW-1133">Transmembrane helix</keyword>
<comment type="caution">
    <text evidence="2">The sequence shown here is derived from an EMBL/GenBank/DDBJ whole genome shotgun (WGS) entry which is preliminary data.</text>
</comment>
<gene>
    <name evidence="2" type="ORF">IW245_005735</name>
</gene>
<feature type="transmembrane region" description="Helical" evidence="1">
    <location>
        <begin position="476"/>
        <end position="496"/>
    </location>
</feature>
<protein>
    <recommendedName>
        <fullName evidence="4">Dolichyl-phosphate-mannose-protein mannosyltransferase</fullName>
    </recommendedName>
</protein>
<sequence length="616" mass="66041">MRCLLALLPAVAYAGAVVATYPSKGQVTAPFRLALIRAAVLVGAFAVVGVEVLSRYQALELRGFVWLWGVGGVLAGVAAWARRRTFRRPELPRLDRATTLACAGLGAVYLGALVLALTYPPNNFDSMTYHLPRIEHWVQQHSVEVFAVRIHRQVTYPPGAEYLMLHLRVLTGGDRLHNLVQWGAAVGCAVAASRIAAQLGGARLAQVLAAVVVGSAPLVALEASSTQNDLVTALWVAAIVTVALDRGRDLATVVPLGLATGLVAVTKMTGLFGAAPVLLVWGIVAVRRVPVRAVLAGVGVLALAGVLVGPFLARTYAEFGNVLGPAYLSDSVTMGKHTPGAIGINALKVVQSLFDNPLTVGFAQGILTLARWFGVDPHDPATNFGPAFPQITWYPDEDRSSYPLQALLVLAGVVAALVRRAPARIYACCFLAAALLHVSMIKWQMWGNRLTAYLLVLGAPLAGLLLAALWRRRAVLAAPVVAFALLLGLASVGYGWPRRLVGANSLLTLDEGQRRFARRPLWQADFEWAAERVGGARVIGIAEDNDSWEYPWWFLLPGRDMRALQSLVDSRPATPAGETDAVVCTIVPVDKCGFYRPEGWSYETHGTVTVILPPVR</sequence>
<dbReference type="EMBL" id="JADOUF010000001">
    <property type="protein sequence ID" value="MBG6139541.1"/>
    <property type="molecule type" value="Genomic_DNA"/>
</dbReference>
<evidence type="ECO:0000313" key="3">
    <source>
        <dbReference type="Proteomes" id="UP000622552"/>
    </source>
</evidence>
<accession>A0A8J7GJY5</accession>
<dbReference type="RefSeq" id="WP_197006189.1">
    <property type="nucleotide sequence ID" value="NZ_BONS01000008.1"/>
</dbReference>
<feature type="transmembrane region" description="Helical" evidence="1">
    <location>
        <begin position="256"/>
        <end position="281"/>
    </location>
</feature>
<keyword evidence="1" id="KW-0812">Transmembrane</keyword>
<evidence type="ECO:0008006" key="4">
    <source>
        <dbReference type="Google" id="ProtNLM"/>
    </source>
</evidence>
<feature type="transmembrane region" description="Helical" evidence="1">
    <location>
        <begin position="97"/>
        <end position="119"/>
    </location>
</feature>
<feature type="transmembrane region" description="Helical" evidence="1">
    <location>
        <begin position="203"/>
        <end position="221"/>
    </location>
</feature>